<dbReference type="AlphaFoldDB" id="A0A5C3F479"/>
<keyword evidence="3" id="KW-1185">Reference proteome</keyword>
<feature type="transmembrane region" description="Helical" evidence="1">
    <location>
        <begin position="168"/>
        <end position="189"/>
    </location>
</feature>
<feature type="transmembrane region" description="Helical" evidence="1">
    <location>
        <begin position="201"/>
        <end position="223"/>
    </location>
</feature>
<evidence type="ECO:0000313" key="3">
    <source>
        <dbReference type="Proteomes" id="UP000323386"/>
    </source>
</evidence>
<keyword evidence="1" id="KW-0812">Transmembrane</keyword>
<name>A0A5C3F479_9BASI</name>
<evidence type="ECO:0000256" key="1">
    <source>
        <dbReference type="SAM" id="Phobius"/>
    </source>
</evidence>
<gene>
    <name evidence="2" type="ORF">PSFLO_04215</name>
</gene>
<dbReference type="Proteomes" id="UP000323386">
    <property type="component" value="Unassembled WGS sequence"/>
</dbReference>
<reference evidence="2 3" key="1">
    <citation type="submission" date="2018-03" db="EMBL/GenBank/DDBJ databases">
        <authorList>
            <person name="Guldener U."/>
        </authorList>
    </citation>
    <scope>NUCLEOTIDE SEQUENCE [LARGE SCALE GENOMIC DNA]</scope>
    <source>
        <strain evidence="2 3">DAOM196992</strain>
    </source>
</reference>
<feature type="transmembrane region" description="Helical" evidence="1">
    <location>
        <begin position="287"/>
        <end position="305"/>
    </location>
</feature>
<proteinExistence type="predicted"/>
<feature type="transmembrane region" description="Helical" evidence="1">
    <location>
        <begin position="255"/>
        <end position="275"/>
    </location>
</feature>
<protein>
    <submittedName>
        <fullName evidence="2">Uncharacterized protein</fullName>
    </submittedName>
</protein>
<feature type="transmembrane region" description="Helical" evidence="1">
    <location>
        <begin position="6"/>
        <end position="23"/>
    </location>
</feature>
<organism evidence="2 3">
    <name type="scientific">Pseudozyma flocculosa</name>
    <dbReference type="NCBI Taxonomy" id="84751"/>
    <lineage>
        <taxon>Eukaryota</taxon>
        <taxon>Fungi</taxon>
        <taxon>Dikarya</taxon>
        <taxon>Basidiomycota</taxon>
        <taxon>Ustilaginomycotina</taxon>
        <taxon>Ustilaginomycetes</taxon>
        <taxon>Ustilaginales</taxon>
        <taxon>Ustilaginaceae</taxon>
        <taxon>Pseudozyma</taxon>
    </lineage>
</organism>
<accession>A0A5C3F479</accession>
<evidence type="ECO:0000313" key="2">
    <source>
        <dbReference type="EMBL" id="SPO38736.1"/>
    </source>
</evidence>
<feature type="transmembrane region" description="Helical" evidence="1">
    <location>
        <begin position="82"/>
        <end position="99"/>
    </location>
</feature>
<feature type="transmembrane region" description="Helical" evidence="1">
    <location>
        <begin position="119"/>
        <end position="147"/>
    </location>
</feature>
<keyword evidence="1" id="KW-1133">Transmembrane helix</keyword>
<sequence>MPAAAYLGLVAIPIFGIAAGIAFEEGAIKHAPTNTLATLMEACTVPSRQSLRSDITRGLVPQVDNFFCLIIPFFKSAVASRLNIGALSVLASLMIPLLTRLTYQAVSPNRKTGLFSGVWIFLIAAIGQLLGFGMVSVSLGLCIYTLGSYLAFKRTSAAVAPVPTAPGSIYLCNIALLLTGATVIGSIFLDREGNNWFRCQVAFQFFPLFLIPVVLASVSTPLINTEKASRDELMCWDAESVSYSFERTWSYYRKYALASTVAYWYGAHRIIVGLVTDKDKYDDVTHFFVFDIAGTLVALVSLVILERLTFRSKASKHPLTGAPRSQLDIECDKAISRAPAGSPWLEKTAAGFITAAIIAGPGCAAALWWCSGEEELGWKARKAWREAVAVEGKKEK</sequence>
<dbReference type="OrthoDB" id="3361566at2759"/>
<keyword evidence="1" id="KW-0472">Membrane</keyword>
<dbReference type="EMBL" id="OOIP01000011">
    <property type="protein sequence ID" value="SPO38736.1"/>
    <property type="molecule type" value="Genomic_DNA"/>
</dbReference>